<reference evidence="2 3" key="1">
    <citation type="submission" date="2019-10" db="EMBL/GenBank/DDBJ databases">
        <authorList>
            <person name="Wolf R A."/>
        </authorList>
    </citation>
    <scope>NUCLEOTIDE SEQUENCE [LARGE SCALE GENOMIC DNA]</scope>
    <source>
        <strain evidence="2">Collinsella_aerofaciens_MC2</strain>
    </source>
</reference>
<organism evidence="2 3">
    <name type="scientific">Collinsella aerofaciens</name>
    <dbReference type="NCBI Taxonomy" id="74426"/>
    <lineage>
        <taxon>Bacteria</taxon>
        <taxon>Bacillati</taxon>
        <taxon>Actinomycetota</taxon>
        <taxon>Coriobacteriia</taxon>
        <taxon>Coriobacteriales</taxon>
        <taxon>Coriobacteriaceae</taxon>
        <taxon>Collinsella</taxon>
    </lineage>
</organism>
<keyword evidence="3" id="KW-1185">Reference proteome</keyword>
<accession>A0A5K1JCV7</accession>
<evidence type="ECO:0000256" key="1">
    <source>
        <dbReference type="SAM" id="SignalP"/>
    </source>
</evidence>
<gene>
    <name evidence="2" type="ORF">KCJAJFAP_01061</name>
</gene>
<sequence>MKKRFTVLFACLVVMIGLAACSSNNKSEEPQYVDDTAMETIAKGYEARQDVISEMEQNGENTETSKAYKKFINTELDIDKELKDAKFKDSQMQEDVLSYINSLQGQLDVVENNSPSSDSFYTEWSDAYDKRSSALKVLVEKYDLTVSDKYKDDFDDIVANGTAATKKNEQADGQ</sequence>
<dbReference type="Proteomes" id="UP000361836">
    <property type="component" value="Unassembled WGS sequence"/>
</dbReference>
<dbReference type="PROSITE" id="PS51257">
    <property type="entry name" value="PROKAR_LIPOPROTEIN"/>
    <property type="match status" value="1"/>
</dbReference>
<dbReference type="AlphaFoldDB" id="A0A5K1JCV7"/>
<feature type="chain" id="PRO_5039036648" description="Lipoprotein" evidence="1">
    <location>
        <begin position="20"/>
        <end position="174"/>
    </location>
</feature>
<evidence type="ECO:0000313" key="3">
    <source>
        <dbReference type="Proteomes" id="UP000361836"/>
    </source>
</evidence>
<evidence type="ECO:0000313" key="2">
    <source>
        <dbReference type="EMBL" id="VWM02060.1"/>
    </source>
</evidence>
<dbReference type="EMBL" id="CABWIE010000036">
    <property type="protein sequence ID" value="VWM02060.1"/>
    <property type="molecule type" value="Genomic_DNA"/>
</dbReference>
<protein>
    <recommendedName>
        <fullName evidence="4">Lipoprotein</fullName>
    </recommendedName>
</protein>
<name>A0A5K1JCV7_9ACTN</name>
<evidence type="ECO:0008006" key="4">
    <source>
        <dbReference type="Google" id="ProtNLM"/>
    </source>
</evidence>
<proteinExistence type="predicted"/>
<keyword evidence="1" id="KW-0732">Signal</keyword>
<dbReference type="RefSeq" id="WP_152077133.1">
    <property type="nucleotide sequence ID" value="NZ_CAAKNU010000054.1"/>
</dbReference>
<feature type="signal peptide" evidence="1">
    <location>
        <begin position="1"/>
        <end position="19"/>
    </location>
</feature>